<evidence type="ECO:0000256" key="1">
    <source>
        <dbReference type="SAM" id="MobiDB-lite"/>
    </source>
</evidence>
<sequence>MAGAQHDDLNKSNIGEEGAKGLQELKDLTLSIEQDLSHRSVKELETMVHQVGVARESIRSLSSPKENLPARGGSPGQRACNTNTPWTWKAKFGTFGSSSVGSYPTKQAHPPNWETWKKASTWS</sequence>
<keyword evidence="3" id="KW-1185">Reference proteome</keyword>
<dbReference type="EMBL" id="JABFUD020000016">
    <property type="protein sequence ID" value="KAI5067858.1"/>
    <property type="molecule type" value="Genomic_DNA"/>
</dbReference>
<dbReference type="AlphaFoldDB" id="A0A9D4UH62"/>
<feature type="region of interest" description="Disordered" evidence="1">
    <location>
        <begin position="55"/>
        <end position="83"/>
    </location>
</feature>
<organism evidence="2 3">
    <name type="scientific">Adiantum capillus-veneris</name>
    <name type="common">Maidenhair fern</name>
    <dbReference type="NCBI Taxonomy" id="13818"/>
    <lineage>
        <taxon>Eukaryota</taxon>
        <taxon>Viridiplantae</taxon>
        <taxon>Streptophyta</taxon>
        <taxon>Embryophyta</taxon>
        <taxon>Tracheophyta</taxon>
        <taxon>Polypodiopsida</taxon>
        <taxon>Polypodiidae</taxon>
        <taxon>Polypodiales</taxon>
        <taxon>Pteridineae</taxon>
        <taxon>Pteridaceae</taxon>
        <taxon>Vittarioideae</taxon>
        <taxon>Adiantum</taxon>
    </lineage>
</organism>
<accession>A0A9D4UH62</accession>
<dbReference type="Proteomes" id="UP000886520">
    <property type="component" value="Chromosome 16"/>
</dbReference>
<evidence type="ECO:0000313" key="2">
    <source>
        <dbReference type="EMBL" id="KAI5067858.1"/>
    </source>
</evidence>
<gene>
    <name evidence="2" type="ORF">GOP47_0016203</name>
</gene>
<comment type="caution">
    <text evidence="2">The sequence shown here is derived from an EMBL/GenBank/DDBJ whole genome shotgun (WGS) entry which is preliminary data.</text>
</comment>
<protein>
    <submittedName>
        <fullName evidence="2">Uncharacterized protein</fullName>
    </submittedName>
</protein>
<evidence type="ECO:0000313" key="3">
    <source>
        <dbReference type="Proteomes" id="UP000886520"/>
    </source>
</evidence>
<feature type="region of interest" description="Disordered" evidence="1">
    <location>
        <begin position="99"/>
        <end position="123"/>
    </location>
</feature>
<proteinExistence type="predicted"/>
<reference evidence="2" key="1">
    <citation type="submission" date="2021-01" db="EMBL/GenBank/DDBJ databases">
        <title>Adiantum capillus-veneris genome.</title>
        <authorList>
            <person name="Fang Y."/>
            <person name="Liao Q."/>
        </authorList>
    </citation>
    <scope>NUCLEOTIDE SEQUENCE</scope>
    <source>
        <strain evidence="2">H3</strain>
        <tissue evidence="2">Leaf</tissue>
    </source>
</reference>
<name>A0A9D4UH62_ADICA</name>